<dbReference type="KEGG" id="atx:GCD22_00802"/>
<evidence type="ECO:0000313" key="2">
    <source>
        <dbReference type="EMBL" id="QFX95259.1"/>
    </source>
</evidence>
<evidence type="ECO:0000313" key="3">
    <source>
        <dbReference type="EMBL" id="TQN49275.1"/>
    </source>
</evidence>
<dbReference type="GeneID" id="60695202"/>
<dbReference type="RefSeq" id="WP_010636935.1">
    <property type="nucleotide sequence ID" value="NZ_AFOH01000007.1"/>
</dbReference>
<keyword evidence="1" id="KW-0472">Membrane</keyword>
<feature type="transmembrane region" description="Helical" evidence="1">
    <location>
        <begin position="48"/>
        <end position="70"/>
    </location>
</feature>
<dbReference type="Proteomes" id="UP000363590">
    <property type="component" value="Chromosome"/>
</dbReference>
<evidence type="ECO:0000313" key="5">
    <source>
        <dbReference type="Proteomes" id="UP000363590"/>
    </source>
</evidence>
<dbReference type="EMBL" id="CP045571">
    <property type="protein sequence ID" value="QFX95259.1"/>
    <property type="molecule type" value="Genomic_DNA"/>
</dbReference>
<reference evidence="2 5" key="2">
    <citation type="submission" date="2019-10" db="EMBL/GenBank/DDBJ databases">
        <authorList>
            <person name="Wang R."/>
        </authorList>
    </citation>
    <scope>NUCLEOTIDE SEQUENCE [LARGE SCALE GENOMIC DNA]</scope>
    <source>
        <strain evidence="2 5">ATCC 19377</strain>
    </source>
</reference>
<organism evidence="3 4">
    <name type="scientific">Acidithiobacillus thiooxidans ATCC 19377</name>
    <dbReference type="NCBI Taxonomy" id="637390"/>
    <lineage>
        <taxon>Bacteria</taxon>
        <taxon>Pseudomonadati</taxon>
        <taxon>Pseudomonadota</taxon>
        <taxon>Acidithiobacillia</taxon>
        <taxon>Acidithiobacillales</taxon>
        <taxon>Acidithiobacillaceae</taxon>
        <taxon>Acidithiobacillus</taxon>
    </lineage>
</organism>
<name>A0A543PYW3_ACITH</name>
<dbReference type="Proteomes" id="UP000315403">
    <property type="component" value="Unassembled WGS sequence"/>
</dbReference>
<reference evidence="3 4" key="1">
    <citation type="submission" date="2019-03" db="EMBL/GenBank/DDBJ databases">
        <title>New insights into Acidothiobacillus thiooxidans sulfur metabolism through coupled gene expression, solution geochemistry, microscopy and spectroscopy analyses.</title>
        <authorList>
            <person name="Camacho D."/>
            <person name="Frazao R."/>
            <person name="Fouillen A."/>
            <person name="Nanci A."/>
            <person name="Lang B.F."/>
            <person name="Apte S.C."/>
            <person name="Baron C."/>
            <person name="Warren L.A."/>
        </authorList>
    </citation>
    <scope>NUCLEOTIDE SEQUENCE [LARGE SCALE GENOMIC DNA]</scope>
    <source>
        <strain evidence="3 4">ATCC 19377</strain>
    </source>
</reference>
<proteinExistence type="predicted"/>
<feature type="transmembrane region" description="Helical" evidence="1">
    <location>
        <begin position="82"/>
        <end position="103"/>
    </location>
</feature>
<feature type="transmembrane region" description="Helical" evidence="1">
    <location>
        <begin position="21"/>
        <end position="42"/>
    </location>
</feature>
<dbReference type="AlphaFoldDB" id="A0A543PYW3"/>
<sequence length="146" mass="15790">MSHGAADPTMHPEVQLSTSKGYFLGFAISAFLMLVATFLVTSHSVPPFGLLMVISVCAGIAVIAQIYFLLHIDISEHNIWNTVALVLFIPLFLITIGLTWWMFSQLYLRTMDMSVMSSAMQPAVHASATPGMAAMPGMNAHSDSGN</sequence>
<gene>
    <name evidence="3" type="ORF">DLNHIDIE_03320</name>
    <name evidence="2" type="ORF">GCD22_00802</name>
</gene>
<protein>
    <submittedName>
        <fullName evidence="2">Cytochrome O ubiquinol oxidase</fullName>
    </submittedName>
</protein>
<evidence type="ECO:0000256" key="1">
    <source>
        <dbReference type="SAM" id="Phobius"/>
    </source>
</evidence>
<keyword evidence="1" id="KW-1133">Transmembrane helix</keyword>
<accession>A0A543PYW3</accession>
<keyword evidence="1" id="KW-0812">Transmembrane</keyword>
<dbReference type="EMBL" id="SZUV01000006">
    <property type="protein sequence ID" value="TQN49275.1"/>
    <property type="molecule type" value="Genomic_DNA"/>
</dbReference>
<evidence type="ECO:0000313" key="4">
    <source>
        <dbReference type="Proteomes" id="UP000315403"/>
    </source>
</evidence>